<evidence type="ECO:0000256" key="7">
    <source>
        <dbReference type="ARBA" id="ARBA00022676"/>
    </source>
</evidence>
<dbReference type="InterPro" id="IPR040911">
    <property type="entry name" value="Exostosin_GT47"/>
</dbReference>
<dbReference type="EMBL" id="JAIZAY010000012">
    <property type="protein sequence ID" value="KAJ8031783.1"/>
    <property type="molecule type" value="Genomic_DNA"/>
</dbReference>
<evidence type="ECO:0000256" key="14">
    <source>
        <dbReference type="ARBA" id="ARBA00023034"/>
    </source>
</evidence>
<evidence type="ECO:0000313" key="23">
    <source>
        <dbReference type="EMBL" id="KAJ8031783.1"/>
    </source>
</evidence>
<evidence type="ECO:0000256" key="13">
    <source>
        <dbReference type="ARBA" id="ARBA00022989"/>
    </source>
</evidence>
<keyword evidence="18" id="KW-0464">Manganese</keyword>
<evidence type="ECO:0000256" key="11">
    <source>
        <dbReference type="ARBA" id="ARBA00022824"/>
    </source>
</evidence>
<dbReference type="InterPro" id="IPR004263">
    <property type="entry name" value="Exostosin"/>
</dbReference>
<keyword evidence="10" id="KW-0479">Metal-binding</keyword>
<keyword evidence="16" id="KW-1015">Disulfide bond</keyword>
<evidence type="ECO:0000256" key="12">
    <source>
        <dbReference type="ARBA" id="ARBA00022968"/>
    </source>
</evidence>
<evidence type="ECO:0000256" key="9">
    <source>
        <dbReference type="ARBA" id="ARBA00022692"/>
    </source>
</evidence>
<dbReference type="SUPFAM" id="SSF53448">
    <property type="entry name" value="Nucleotide-diphospho-sugar transferases"/>
    <property type="match status" value="1"/>
</dbReference>
<evidence type="ECO:0000256" key="1">
    <source>
        <dbReference type="ARBA" id="ARBA00001936"/>
    </source>
</evidence>
<name>A0A9Q1H3R6_HOLLE</name>
<dbReference type="GO" id="GO:0000139">
    <property type="term" value="C:Golgi membrane"/>
    <property type="evidence" value="ECO:0007669"/>
    <property type="project" value="UniProtKB-SubCell"/>
</dbReference>
<evidence type="ECO:0000256" key="18">
    <source>
        <dbReference type="ARBA" id="ARBA00023211"/>
    </source>
</evidence>
<evidence type="ECO:0000259" key="22">
    <source>
        <dbReference type="Pfam" id="PF09258"/>
    </source>
</evidence>
<dbReference type="Pfam" id="PF09258">
    <property type="entry name" value="Glyco_transf_64"/>
    <property type="match status" value="1"/>
</dbReference>
<dbReference type="Proteomes" id="UP001152320">
    <property type="component" value="Chromosome 12"/>
</dbReference>
<dbReference type="GO" id="GO:0005789">
    <property type="term" value="C:endoplasmic reticulum membrane"/>
    <property type="evidence" value="ECO:0007669"/>
    <property type="project" value="UniProtKB-SubCell"/>
</dbReference>
<dbReference type="EC" id="2.4.1.224" evidence="6"/>
<feature type="domain" description="Exostosin GT47" evidence="21">
    <location>
        <begin position="149"/>
        <end position="429"/>
    </location>
</feature>
<evidence type="ECO:0000256" key="3">
    <source>
        <dbReference type="ARBA" id="ARBA00004648"/>
    </source>
</evidence>
<keyword evidence="7" id="KW-0328">Glycosyltransferase</keyword>
<evidence type="ECO:0000256" key="16">
    <source>
        <dbReference type="ARBA" id="ARBA00023157"/>
    </source>
</evidence>
<evidence type="ECO:0000313" key="24">
    <source>
        <dbReference type="Proteomes" id="UP001152320"/>
    </source>
</evidence>
<evidence type="ECO:0000256" key="17">
    <source>
        <dbReference type="ARBA" id="ARBA00023180"/>
    </source>
</evidence>
<keyword evidence="13 20" id="KW-1133">Transmembrane helix</keyword>
<keyword evidence="8" id="KW-0808">Transferase</keyword>
<keyword evidence="11" id="KW-0256">Endoplasmic reticulum</keyword>
<evidence type="ECO:0000256" key="20">
    <source>
        <dbReference type="SAM" id="Phobius"/>
    </source>
</evidence>
<evidence type="ECO:0000256" key="6">
    <source>
        <dbReference type="ARBA" id="ARBA00012194"/>
    </source>
</evidence>
<comment type="cofactor">
    <cofactor evidence="1">
        <name>Mn(2+)</name>
        <dbReference type="ChEBI" id="CHEBI:29035"/>
    </cofactor>
</comment>
<dbReference type="PANTHER" id="PTHR48261">
    <property type="entry name" value="ACETYLGLUCOSAMINYLTRANSFERASE"/>
    <property type="match status" value="1"/>
</dbReference>
<accession>A0A9Q1H3R6</accession>
<dbReference type="GO" id="GO:0050508">
    <property type="term" value="F:glucuronosyl-N-acetylglucosaminyl-proteoglycan 4-alpha-N-acetylglucosaminyltransferase activity"/>
    <property type="evidence" value="ECO:0007669"/>
    <property type="project" value="UniProtKB-EC"/>
</dbReference>
<dbReference type="GO" id="GO:0015020">
    <property type="term" value="F:glucuronosyltransferase activity"/>
    <property type="evidence" value="ECO:0007669"/>
    <property type="project" value="UniProtKB-ARBA"/>
</dbReference>
<evidence type="ECO:0000259" key="21">
    <source>
        <dbReference type="Pfam" id="PF03016"/>
    </source>
</evidence>
<evidence type="ECO:0000256" key="8">
    <source>
        <dbReference type="ARBA" id="ARBA00022679"/>
    </source>
</evidence>
<dbReference type="Gene3D" id="3.90.550.10">
    <property type="entry name" value="Spore Coat Polysaccharide Biosynthesis Protein SpsA, Chain A"/>
    <property type="match status" value="1"/>
</dbReference>
<comment type="caution">
    <text evidence="23">The sequence shown here is derived from an EMBL/GenBank/DDBJ whole genome shotgun (WGS) entry which is preliminary data.</text>
</comment>
<feature type="transmembrane region" description="Helical" evidence="20">
    <location>
        <begin position="72"/>
        <end position="93"/>
    </location>
</feature>
<reference evidence="23" key="1">
    <citation type="submission" date="2021-10" db="EMBL/GenBank/DDBJ databases">
        <title>Tropical sea cucumber genome reveals ecological adaptation and Cuvierian tubules defense mechanism.</title>
        <authorList>
            <person name="Chen T."/>
        </authorList>
    </citation>
    <scope>NUCLEOTIDE SEQUENCE</scope>
    <source>
        <strain evidence="23">Nanhai2018</strain>
        <tissue evidence="23">Muscle</tissue>
    </source>
</reference>
<feature type="domain" description="Glycosyl transferase 64" evidence="22">
    <location>
        <begin position="504"/>
        <end position="749"/>
    </location>
</feature>
<evidence type="ECO:0000256" key="15">
    <source>
        <dbReference type="ARBA" id="ARBA00023136"/>
    </source>
</evidence>
<dbReference type="GO" id="GO:0046872">
    <property type="term" value="F:metal ion binding"/>
    <property type="evidence" value="ECO:0007669"/>
    <property type="project" value="UniProtKB-KW"/>
</dbReference>
<evidence type="ECO:0000256" key="19">
    <source>
        <dbReference type="ARBA" id="ARBA00069568"/>
    </source>
</evidence>
<protein>
    <recommendedName>
        <fullName evidence="19">Exostosin-2</fullName>
        <ecNumber evidence="6">2.4.1.224</ecNumber>
    </recommendedName>
</protein>
<keyword evidence="24" id="KW-1185">Reference proteome</keyword>
<comment type="similarity">
    <text evidence="5">Belongs to the glycosyltransferase 47 family.</text>
</comment>
<organism evidence="23 24">
    <name type="scientific">Holothuria leucospilota</name>
    <name type="common">Black long sea cucumber</name>
    <name type="synonym">Mertensiothuria leucospilota</name>
    <dbReference type="NCBI Taxonomy" id="206669"/>
    <lineage>
        <taxon>Eukaryota</taxon>
        <taxon>Metazoa</taxon>
        <taxon>Echinodermata</taxon>
        <taxon>Eleutherozoa</taxon>
        <taxon>Echinozoa</taxon>
        <taxon>Holothuroidea</taxon>
        <taxon>Aspidochirotacea</taxon>
        <taxon>Aspidochirotida</taxon>
        <taxon>Holothuriidae</taxon>
        <taxon>Holothuria</taxon>
    </lineage>
</organism>
<evidence type="ECO:0000256" key="5">
    <source>
        <dbReference type="ARBA" id="ARBA00010271"/>
    </source>
</evidence>
<comment type="subcellular location">
    <subcellularLocation>
        <location evidence="3">Endoplasmic reticulum membrane</location>
        <topology evidence="3">Single-pass type II membrane protein</topology>
    </subcellularLocation>
    <subcellularLocation>
        <location evidence="2">Golgi apparatus membrane</location>
        <topology evidence="2">Single-pass type II membrane protein</topology>
    </subcellularLocation>
</comment>
<proteinExistence type="inferred from homology"/>
<sequence length="766" mass="87597">MNPAVLQQNVSAVLVEGNRQQAPDNSEFGERIDYATLAKKGIVTLTSGETVESTMAGKKSRGPKVKLKYQKYYIILFSVILIGVVITTVLQFWPHAIDSDSGGNNYYISAWNSLPEVRVMDSAPLPPKGDLECSYFTCFDVYRCSYETNRISLYIYPMKKYLDETGEPILGQISREFYDILIAISESQFFTPDPDKACIFVPPLDLLNQNSMNVEKVGQILAQLPRWNGGSNHLLFNMLPGTAPDFNTALDVPFGKAVLAGGGFSSWTYRPGYDVSLPVYNPTLAGVILPTQPENYQRPYLAISAQIGIHPEFRDQLNEIAAKRKDFLILHQCATTVEEGDQPPTTDKLCHGQEKKRYPHILQEATFCIILRRARLGQQALGDALFTGCIPVVAIDAYILPFSDVLDWRRAAILVREDDLPLLPKILDQVSVGRIMEMRKQGQFFWTKYFKSMKEITLTTLQILNDRVFPYAAKDDAWWNEPMPRQGAINPLFLPLIPPKSHGFTAVVLTYDREESLFAVINQISQTPSLSKVLVVWNNQEKSPPPVERWPKISKPLKVVQTKENKLSNRFYPYDEIETECILAIDDDIVMVTPDELEFGYEVWQEFPDRLVGYPGRLHLWDHETSKWKYESEWTNDISMVLTGVAFYHKYFSYLYTYKMSRHIRDWVDDHMNCEDIAMNFLVTNYTGKPPIKVAPRKKFKCPECTNAEMISANMEHMVERSECIAEFEKSYGMMPLKTVEFRADPVLFKDNVPKELKRFHDIGSL</sequence>
<dbReference type="InterPro" id="IPR015338">
    <property type="entry name" value="GT64_dom"/>
</dbReference>
<keyword evidence="15 20" id="KW-0472">Membrane</keyword>
<keyword evidence="9 20" id="KW-0812">Transmembrane</keyword>
<keyword evidence="12" id="KW-0735">Signal-anchor</keyword>
<comment type="pathway">
    <text evidence="4">Protein modification; protein glycosylation.</text>
</comment>
<keyword evidence="14" id="KW-0333">Golgi apparatus</keyword>
<dbReference type="AlphaFoldDB" id="A0A9Q1H3R6"/>
<keyword evidence="17" id="KW-0325">Glycoprotein</keyword>
<evidence type="ECO:0000256" key="10">
    <source>
        <dbReference type="ARBA" id="ARBA00022723"/>
    </source>
</evidence>
<dbReference type="PANTHER" id="PTHR48261:SF5">
    <property type="entry name" value="EXOSTOSIN GLYCOSYLTRANSFERASE 2"/>
    <property type="match status" value="1"/>
</dbReference>
<dbReference type="OrthoDB" id="5954868at2759"/>
<evidence type="ECO:0000256" key="2">
    <source>
        <dbReference type="ARBA" id="ARBA00004323"/>
    </source>
</evidence>
<dbReference type="InterPro" id="IPR029044">
    <property type="entry name" value="Nucleotide-diphossugar_trans"/>
</dbReference>
<dbReference type="Pfam" id="PF03016">
    <property type="entry name" value="Exostosin_GT47"/>
    <property type="match status" value="1"/>
</dbReference>
<gene>
    <name evidence="23" type="ORF">HOLleu_25090</name>
</gene>
<evidence type="ECO:0000256" key="4">
    <source>
        <dbReference type="ARBA" id="ARBA00004922"/>
    </source>
</evidence>
<dbReference type="GO" id="GO:0015012">
    <property type="term" value="P:heparan sulfate proteoglycan biosynthetic process"/>
    <property type="evidence" value="ECO:0007669"/>
    <property type="project" value="UniProtKB-ARBA"/>
</dbReference>
<dbReference type="FunFam" id="3.90.550.10:FF:000035">
    <property type="entry name" value="Putative Exostosin-2"/>
    <property type="match status" value="1"/>
</dbReference>